<protein>
    <submittedName>
        <fullName evidence="1">Uncharacterized protein</fullName>
    </submittedName>
</protein>
<name>A0A1T0CKG3_9GAMM</name>
<gene>
    <name evidence="1" type="ORF">B0682_01250</name>
</gene>
<accession>A0A1T0CKG3</accession>
<evidence type="ECO:0000313" key="2">
    <source>
        <dbReference type="Proteomes" id="UP000191094"/>
    </source>
</evidence>
<organism evidence="1 2">
    <name type="scientific">Lwoffella lincolnii</name>
    <dbReference type="NCBI Taxonomy" id="90241"/>
    <lineage>
        <taxon>Bacteria</taxon>
        <taxon>Pseudomonadati</taxon>
        <taxon>Pseudomonadota</taxon>
        <taxon>Gammaproteobacteria</taxon>
        <taxon>Moraxellales</taxon>
        <taxon>Moraxellaceae</taxon>
        <taxon>Lwoffella</taxon>
    </lineage>
</organism>
<comment type="caution">
    <text evidence="1">The sequence shown here is derived from an EMBL/GenBank/DDBJ whole genome shotgun (WGS) entry which is preliminary data.</text>
</comment>
<sequence>MVAPNLALDISQCVQMPKDRFGLIGVSSSKSNSQNKLKIRINIIIKLPFYNNLKHFDSFDGWVNGFLQGN</sequence>
<keyword evidence="2" id="KW-1185">Reference proteome</keyword>
<proteinExistence type="predicted"/>
<dbReference type="AlphaFoldDB" id="A0A1T0CKG3"/>
<reference evidence="1 2" key="1">
    <citation type="submission" date="2017-02" db="EMBL/GenBank/DDBJ databases">
        <title>Draft genome sequence of Moraxella lincolnii CCUG 9405T type strain.</title>
        <authorList>
            <person name="Salva-Serra F."/>
            <person name="Engstrom-Jakobsson H."/>
            <person name="Thorell K."/>
            <person name="Jaen-Luchoro D."/>
            <person name="Gonzales-Siles L."/>
            <person name="Karlsson R."/>
            <person name="Yazdan S."/>
            <person name="Boulund F."/>
            <person name="Johnning A."/>
            <person name="Engstrand L."/>
            <person name="Kristiansson E."/>
            <person name="Moore E."/>
        </authorList>
    </citation>
    <scope>NUCLEOTIDE SEQUENCE [LARGE SCALE GENOMIC DNA]</scope>
    <source>
        <strain evidence="1 2">CCUG 9405</strain>
    </source>
</reference>
<dbReference type="EMBL" id="MUYT01000001">
    <property type="protein sequence ID" value="OOS22856.1"/>
    <property type="molecule type" value="Genomic_DNA"/>
</dbReference>
<dbReference type="STRING" id="90241.B0682_01250"/>
<dbReference type="Proteomes" id="UP000191094">
    <property type="component" value="Unassembled WGS sequence"/>
</dbReference>
<evidence type="ECO:0000313" key="1">
    <source>
        <dbReference type="EMBL" id="OOS22856.1"/>
    </source>
</evidence>